<dbReference type="HOGENOM" id="CLU_1080612_0_0_3"/>
<keyword evidence="1" id="KW-1133">Transmembrane helix</keyword>
<feature type="transmembrane region" description="Helical" evidence="1">
    <location>
        <begin position="134"/>
        <end position="152"/>
    </location>
</feature>
<feature type="transmembrane region" description="Helical" evidence="1">
    <location>
        <begin position="193"/>
        <end position="217"/>
    </location>
</feature>
<feature type="transmembrane region" description="Helical" evidence="1">
    <location>
        <begin position="83"/>
        <end position="104"/>
    </location>
</feature>
<feature type="transmembrane region" description="Helical" evidence="1">
    <location>
        <begin position="229"/>
        <end position="249"/>
    </location>
</feature>
<name>B8HUD6_CYAP4</name>
<sequence>MISLSSAGKAKCLWQKWVWANTLSAALAAIVATRWLNLDSFSVLQSIPLLDREPARVLAALGVVIPAVSFAQGLVLSSKMAGALSWGLGSSLCSGVLILLAPYLIVLTFFSGYTAVLLVLLLGLILGIVWQFSYALRFILPLLLCLLLLVLFKVTAPINLLLLTGFGLLSGAVTGVAQFYVSGGRLPACLPWVLASSFGCGYGLASGVATLGLISILPLGWAKMSGSTHFFLTILVSSFSNSVITGLALQRSLHRAA</sequence>
<evidence type="ECO:0000313" key="2">
    <source>
        <dbReference type="EMBL" id="ACL44481.1"/>
    </source>
</evidence>
<accession>B8HUD6</accession>
<dbReference type="STRING" id="395961.Cyan7425_2120"/>
<keyword evidence="1" id="KW-0472">Membrane</keyword>
<dbReference type="KEGG" id="cyn:Cyan7425_2120"/>
<feature type="transmembrane region" description="Helical" evidence="1">
    <location>
        <begin position="158"/>
        <end position="181"/>
    </location>
</feature>
<protein>
    <submittedName>
        <fullName evidence="2">Uncharacterized protein</fullName>
    </submittedName>
</protein>
<gene>
    <name evidence="2" type="ordered locus">Cyan7425_2120</name>
</gene>
<proteinExistence type="predicted"/>
<reference evidence="2" key="1">
    <citation type="submission" date="2009-01" db="EMBL/GenBank/DDBJ databases">
        <title>Complete sequence of chromosome Cyanothece sp. PCC 7425.</title>
        <authorList>
            <consortium name="US DOE Joint Genome Institute"/>
            <person name="Lucas S."/>
            <person name="Copeland A."/>
            <person name="Lapidus A."/>
            <person name="Glavina del Rio T."/>
            <person name="Dalin E."/>
            <person name="Tice H."/>
            <person name="Bruce D."/>
            <person name="Goodwin L."/>
            <person name="Pitluck S."/>
            <person name="Sims D."/>
            <person name="Meineke L."/>
            <person name="Brettin T."/>
            <person name="Detter J.C."/>
            <person name="Han C."/>
            <person name="Larimer F."/>
            <person name="Land M."/>
            <person name="Hauser L."/>
            <person name="Kyrpides N."/>
            <person name="Ovchinnikova G."/>
            <person name="Liberton M."/>
            <person name="Stoeckel J."/>
            <person name="Banerjee A."/>
            <person name="Singh A."/>
            <person name="Page L."/>
            <person name="Sato H."/>
            <person name="Zhao L."/>
            <person name="Sherman L."/>
            <person name="Pakrasi H."/>
            <person name="Richardson P."/>
        </authorList>
    </citation>
    <scope>NUCLEOTIDE SEQUENCE</scope>
    <source>
        <strain evidence="2">PCC 7425</strain>
    </source>
</reference>
<feature type="transmembrane region" description="Helical" evidence="1">
    <location>
        <begin position="18"/>
        <end position="37"/>
    </location>
</feature>
<dbReference type="EMBL" id="CP001344">
    <property type="protein sequence ID" value="ACL44481.1"/>
    <property type="molecule type" value="Genomic_DNA"/>
</dbReference>
<keyword evidence="1" id="KW-0812">Transmembrane</keyword>
<feature type="transmembrane region" description="Helical" evidence="1">
    <location>
        <begin position="110"/>
        <end position="129"/>
    </location>
</feature>
<dbReference type="AlphaFoldDB" id="B8HUD6"/>
<organism evidence="2">
    <name type="scientific">Cyanothece sp. (strain PCC 7425 / ATCC 29141)</name>
    <dbReference type="NCBI Taxonomy" id="395961"/>
    <lineage>
        <taxon>Bacteria</taxon>
        <taxon>Bacillati</taxon>
        <taxon>Cyanobacteriota</taxon>
        <taxon>Cyanophyceae</taxon>
        <taxon>Gomontiellales</taxon>
        <taxon>Cyanothecaceae</taxon>
        <taxon>Cyanothece</taxon>
    </lineage>
</organism>
<evidence type="ECO:0000256" key="1">
    <source>
        <dbReference type="SAM" id="Phobius"/>
    </source>
</evidence>
<feature type="transmembrane region" description="Helical" evidence="1">
    <location>
        <begin position="57"/>
        <end position="76"/>
    </location>
</feature>